<feature type="binding site" evidence="11">
    <location>
        <position position="160"/>
    </location>
    <ligand>
        <name>Mg(2+)</name>
        <dbReference type="ChEBI" id="CHEBI:18420"/>
    </ligand>
</feature>
<reference evidence="13 14" key="1">
    <citation type="journal article" date="2019" name="ISME J.">
        <title>Isolation and characterization of a thermophilic sulfur- and iron-reducing thaumarchaeote from a terrestrial acidic hot spring.</title>
        <authorList>
            <person name="Kato S."/>
            <person name="Itoh T."/>
            <person name="Yuki M."/>
            <person name="Nagamori M."/>
            <person name="Ohnishi M."/>
            <person name="Uematsu K."/>
            <person name="Suzuki K."/>
            <person name="Takashina T."/>
            <person name="Ohkuma M."/>
        </authorList>
    </citation>
    <scope>NUCLEOTIDE SEQUENCE [LARGE SCALE GENOMIC DNA]</scope>
    <source>
        <strain evidence="13 14">NAS-02</strain>
    </source>
</reference>
<evidence type="ECO:0000256" key="3">
    <source>
        <dbReference type="ARBA" id="ARBA00022630"/>
    </source>
</evidence>
<dbReference type="PANTHER" id="PTHR43665:SF1">
    <property type="entry name" value="ISOPENTENYL-DIPHOSPHATE DELTA-ISOMERASE"/>
    <property type="match status" value="1"/>
</dbReference>
<keyword evidence="9 11" id="KW-0413">Isomerase</keyword>
<dbReference type="Pfam" id="PF01070">
    <property type="entry name" value="FMN_dh"/>
    <property type="match status" value="1"/>
</dbReference>
<dbReference type="SUPFAM" id="SSF51395">
    <property type="entry name" value="FMN-linked oxidoreductases"/>
    <property type="match status" value="1"/>
</dbReference>
<keyword evidence="4 11" id="KW-0288">FMN</keyword>
<dbReference type="GO" id="GO:0005737">
    <property type="term" value="C:cytoplasm"/>
    <property type="evidence" value="ECO:0007669"/>
    <property type="project" value="UniProtKB-SubCell"/>
</dbReference>
<dbReference type="HAMAP" id="MF_00354">
    <property type="entry name" value="Idi_2"/>
    <property type="match status" value="1"/>
</dbReference>
<keyword evidence="6 11" id="KW-0460">Magnesium</keyword>
<keyword evidence="5 11" id="KW-0479">Metal-binding</keyword>
<evidence type="ECO:0000256" key="4">
    <source>
        <dbReference type="ARBA" id="ARBA00022643"/>
    </source>
</evidence>
<evidence type="ECO:0000256" key="6">
    <source>
        <dbReference type="ARBA" id="ARBA00022842"/>
    </source>
</evidence>
<sequence length="356" mass="37527">MSEVTRRKDEHLDIAISEDVEASAQTTWLEHVHLVHRALPDIDLDEVDTSLEILGKKLKLPILIDSMTGGSERGAKVNEDLASVAAELGIGMGVGSQRAALVDGRLRSTFSVVRDVAPDILVYANIGAQQLAEVGVDGAKACVDMVRADALAVHLNPLQEAVQPEGDPKYRGVLDMIANVVEKVGVPVIVKEVGSGLSREVAALLASVGVRGFDVAGVGGTSWARIESIRSSRSGAPEKARLGESFRDWGIPTAASIIEVRSVTKGLVIASGGIRSGLDVAKSIAIGADAAAMALPALRALSKDGRDGLKALIRSAAEELRLAMFLTGSRSLRELRHARYVLTGELAEWARSVGAI</sequence>
<evidence type="ECO:0000256" key="7">
    <source>
        <dbReference type="ARBA" id="ARBA00022857"/>
    </source>
</evidence>
<comment type="catalytic activity">
    <reaction evidence="11">
        <text>isopentenyl diphosphate = dimethylallyl diphosphate</text>
        <dbReference type="Rhea" id="RHEA:23284"/>
        <dbReference type="ChEBI" id="CHEBI:57623"/>
        <dbReference type="ChEBI" id="CHEBI:128769"/>
        <dbReference type="EC" id="5.3.3.2"/>
    </reaction>
</comment>
<evidence type="ECO:0000256" key="11">
    <source>
        <dbReference type="HAMAP-Rule" id="MF_00354"/>
    </source>
</evidence>
<evidence type="ECO:0000313" key="13">
    <source>
        <dbReference type="EMBL" id="BBE41747.1"/>
    </source>
</evidence>
<dbReference type="RefSeq" id="WP_174448056.1">
    <property type="nucleotide sequence ID" value="NZ_AP018732.1"/>
</dbReference>
<dbReference type="OrthoDB" id="371955at2157"/>
<dbReference type="InterPro" id="IPR013785">
    <property type="entry name" value="Aldolase_TIM"/>
</dbReference>
<dbReference type="NCBIfam" id="TIGR02151">
    <property type="entry name" value="IPP_isom_2"/>
    <property type="match status" value="1"/>
</dbReference>
<dbReference type="AlphaFoldDB" id="A0A4P2VC83"/>
<dbReference type="KEGG" id="ccai:NAS2_0356"/>
<feature type="binding site" evidence="11">
    <location>
        <position position="159"/>
    </location>
    <ligand>
        <name>substrate</name>
    </ligand>
</feature>
<dbReference type="PANTHER" id="PTHR43665">
    <property type="entry name" value="ISOPENTENYL-DIPHOSPHATE DELTA-ISOMERASE"/>
    <property type="match status" value="1"/>
</dbReference>
<dbReference type="GO" id="GO:0016491">
    <property type="term" value="F:oxidoreductase activity"/>
    <property type="evidence" value="ECO:0007669"/>
    <property type="project" value="InterPro"/>
</dbReference>
<comment type="subunit">
    <text evidence="10 11">Homooctamer. Dimer of tetramers.</text>
</comment>
<dbReference type="GO" id="GO:0008299">
    <property type="term" value="P:isoprenoid biosynthetic process"/>
    <property type="evidence" value="ECO:0007669"/>
    <property type="project" value="UniProtKB-UniRule"/>
</dbReference>
<evidence type="ECO:0000256" key="1">
    <source>
        <dbReference type="ARBA" id="ARBA00001917"/>
    </source>
</evidence>
<keyword evidence="2 11" id="KW-0963">Cytoplasm</keyword>
<comment type="similarity">
    <text evidence="11">Belongs to the IPP isomerase type 2 family.</text>
</comment>
<dbReference type="InterPro" id="IPR000262">
    <property type="entry name" value="FMN-dep_DH"/>
</dbReference>
<feature type="binding site" evidence="11">
    <location>
        <begin position="273"/>
        <end position="275"/>
    </location>
    <ligand>
        <name>FMN</name>
        <dbReference type="ChEBI" id="CHEBI:58210"/>
    </ligand>
</feature>
<comment type="cofactor">
    <cofactor evidence="11">
        <name>NADPH</name>
        <dbReference type="ChEBI" id="CHEBI:57783"/>
    </cofactor>
</comment>
<feature type="binding site" evidence="11">
    <location>
        <begin position="294"/>
        <end position="295"/>
    </location>
    <ligand>
        <name>FMN</name>
        <dbReference type="ChEBI" id="CHEBI:58210"/>
    </ligand>
</feature>
<comment type="caution">
    <text evidence="11">Lacks conserved residue(s) required for the propagation of feature annotation.</text>
</comment>
<accession>A0A4P2VC83</accession>
<keyword evidence="3 11" id="KW-0285">Flavoprotein</keyword>
<feature type="binding site" evidence="11">
    <location>
        <begin position="7"/>
        <end position="8"/>
    </location>
    <ligand>
        <name>substrate</name>
    </ligand>
</feature>
<evidence type="ECO:0000256" key="2">
    <source>
        <dbReference type="ARBA" id="ARBA00022490"/>
    </source>
</evidence>
<dbReference type="Gene3D" id="3.20.20.70">
    <property type="entry name" value="Aldolase class I"/>
    <property type="match status" value="1"/>
</dbReference>
<feature type="binding site" evidence="11">
    <location>
        <begin position="96"/>
        <end position="98"/>
    </location>
    <ligand>
        <name>substrate</name>
    </ligand>
</feature>
<dbReference type="PIRSF" id="PIRSF003314">
    <property type="entry name" value="IPP_isomerase"/>
    <property type="match status" value="1"/>
</dbReference>
<feature type="domain" description="FMN-dependent dehydrogenase" evidence="12">
    <location>
        <begin position="174"/>
        <end position="338"/>
    </location>
</feature>
<feature type="binding site" evidence="11">
    <location>
        <position position="96"/>
    </location>
    <ligand>
        <name>FMN</name>
        <dbReference type="ChEBI" id="CHEBI:58210"/>
    </ligand>
</feature>
<dbReference type="Proteomes" id="UP000509448">
    <property type="component" value="Chromosome"/>
</dbReference>
<keyword evidence="7 11" id="KW-0521">NADP</keyword>
<evidence type="ECO:0000256" key="9">
    <source>
        <dbReference type="ARBA" id="ARBA00023235"/>
    </source>
</evidence>
<proteinExistence type="inferred from homology"/>
<name>A0A4P2VC83_9ARCH</name>
<evidence type="ECO:0000256" key="10">
    <source>
        <dbReference type="ARBA" id="ARBA00025810"/>
    </source>
</evidence>
<comment type="subcellular location">
    <subcellularLocation>
        <location evidence="11">Cytoplasm</location>
    </subcellularLocation>
</comment>
<comment type="cofactor">
    <cofactor evidence="1 11">
        <name>FMN</name>
        <dbReference type="ChEBI" id="CHEBI:58210"/>
    </cofactor>
</comment>
<gene>
    <name evidence="11" type="primary">fni</name>
    <name evidence="13" type="ORF">NAS2_0356</name>
</gene>
<dbReference type="GO" id="GO:0000287">
    <property type="term" value="F:magnesium ion binding"/>
    <property type="evidence" value="ECO:0007669"/>
    <property type="project" value="UniProtKB-UniRule"/>
</dbReference>
<evidence type="ECO:0000256" key="8">
    <source>
        <dbReference type="ARBA" id="ARBA00023229"/>
    </source>
</evidence>
<feature type="binding site" evidence="11">
    <location>
        <begin position="66"/>
        <end position="68"/>
    </location>
    <ligand>
        <name>FMN</name>
        <dbReference type="ChEBI" id="CHEBI:58210"/>
    </ligand>
</feature>
<dbReference type="GO" id="GO:0004452">
    <property type="term" value="F:isopentenyl-diphosphate delta-isomerase activity"/>
    <property type="evidence" value="ECO:0007669"/>
    <property type="project" value="UniProtKB-UniRule"/>
</dbReference>
<feature type="binding site" evidence="11">
    <location>
        <position position="125"/>
    </location>
    <ligand>
        <name>FMN</name>
        <dbReference type="ChEBI" id="CHEBI:58210"/>
    </ligand>
</feature>
<feature type="binding site" evidence="11">
    <location>
        <position position="191"/>
    </location>
    <ligand>
        <name>FMN</name>
        <dbReference type="ChEBI" id="CHEBI:58210"/>
    </ligand>
</feature>
<evidence type="ECO:0000256" key="5">
    <source>
        <dbReference type="ARBA" id="ARBA00022723"/>
    </source>
</evidence>
<dbReference type="GO" id="GO:0010181">
    <property type="term" value="F:FMN binding"/>
    <property type="evidence" value="ECO:0007669"/>
    <property type="project" value="UniProtKB-UniRule"/>
</dbReference>
<evidence type="ECO:0000259" key="12">
    <source>
        <dbReference type="Pfam" id="PF01070"/>
    </source>
</evidence>
<dbReference type="CDD" id="cd02811">
    <property type="entry name" value="IDI-2_FMN"/>
    <property type="match status" value="1"/>
</dbReference>
<dbReference type="SMART" id="SM01240">
    <property type="entry name" value="IMPDH"/>
    <property type="match status" value="1"/>
</dbReference>
<dbReference type="EC" id="5.3.3.2" evidence="11"/>
<evidence type="ECO:0000313" key="14">
    <source>
        <dbReference type="Proteomes" id="UP000509448"/>
    </source>
</evidence>
<dbReference type="GeneID" id="55584174"/>
<protein>
    <recommendedName>
        <fullName evidence="11">Isopentenyl-diphosphate delta-isomerase</fullName>
        <shortName evidence="11">IPP isomerase</shortName>
        <ecNumber evidence="11">5.3.3.2</ecNumber>
    </recommendedName>
    <alternativeName>
        <fullName evidence="11">Isopentenyl diphosphate:dimethylallyl diphosphate isomerase</fullName>
    </alternativeName>
    <alternativeName>
        <fullName evidence="11">Isopentenyl pyrophosphate isomerase</fullName>
    </alternativeName>
    <alternativeName>
        <fullName evidence="11">Type 2 isopentenyl diphosphate isomerase</fullName>
        <shortName evidence="11">IDI-2</shortName>
    </alternativeName>
</protein>
<comment type="function">
    <text evidence="11">Involved in the biosynthesis of isoprenoids. Catalyzes the 1,3-allylic rearrangement of the homoallylic substrate isopentenyl (IPP) to its allylic isomer, dimethylallyl diphosphate (DMAPP).</text>
</comment>
<dbReference type="InterPro" id="IPR011179">
    <property type="entry name" value="IPdP_isomerase"/>
</dbReference>
<keyword evidence="14" id="KW-1185">Reference proteome</keyword>
<comment type="cofactor">
    <cofactor evidence="11">
        <name>Mg(2+)</name>
        <dbReference type="ChEBI" id="CHEBI:18420"/>
    </cofactor>
</comment>
<feature type="binding site" evidence="11">
    <location>
        <position position="221"/>
    </location>
    <ligand>
        <name>FMN</name>
        <dbReference type="ChEBI" id="CHEBI:58210"/>
    </ligand>
</feature>
<dbReference type="EMBL" id="AP018732">
    <property type="protein sequence ID" value="BBE41747.1"/>
    <property type="molecule type" value="Genomic_DNA"/>
</dbReference>
<dbReference type="GO" id="GO:0070402">
    <property type="term" value="F:NADPH binding"/>
    <property type="evidence" value="ECO:0007669"/>
    <property type="project" value="UniProtKB-UniRule"/>
</dbReference>
<organism evidence="13 14">
    <name type="scientific">Conexivisphaera calida</name>
    <dbReference type="NCBI Taxonomy" id="1874277"/>
    <lineage>
        <taxon>Archaea</taxon>
        <taxon>Nitrososphaerota</taxon>
        <taxon>Conexivisphaeria</taxon>
        <taxon>Conexivisphaerales</taxon>
        <taxon>Conexivisphaeraceae</taxon>
        <taxon>Conexivisphaera</taxon>
    </lineage>
</organism>
<keyword evidence="8 11" id="KW-0414">Isoprene biosynthesis</keyword>